<organism evidence="2 3">
    <name type="scientific">Piloderma croceum (strain F 1598)</name>
    <dbReference type="NCBI Taxonomy" id="765440"/>
    <lineage>
        <taxon>Eukaryota</taxon>
        <taxon>Fungi</taxon>
        <taxon>Dikarya</taxon>
        <taxon>Basidiomycota</taxon>
        <taxon>Agaricomycotina</taxon>
        <taxon>Agaricomycetes</taxon>
        <taxon>Agaricomycetidae</taxon>
        <taxon>Atheliales</taxon>
        <taxon>Atheliaceae</taxon>
        <taxon>Piloderma</taxon>
    </lineage>
</organism>
<evidence type="ECO:0000256" key="1">
    <source>
        <dbReference type="SAM" id="MobiDB-lite"/>
    </source>
</evidence>
<reference evidence="2 3" key="1">
    <citation type="submission" date="2014-04" db="EMBL/GenBank/DDBJ databases">
        <authorList>
            <consortium name="DOE Joint Genome Institute"/>
            <person name="Kuo A."/>
            <person name="Tarkka M."/>
            <person name="Buscot F."/>
            <person name="Kohler A."/>
            <person name="Nagy L.G."/>
            <person name="Floudas D."/>
            <person name="Copeland A."/>
            <person name="Barry K.W."/>
            <person name="Cichocki N."/>
            <person name="Veneault-Fourrey C."/>
            <person name="LaButti K."/>
            <person name="Lindquist E.A."/>
            <person name="Lipzen A."/>
            <person name="Lundell T."/>
            <person name="Morin E."/>
            <person name="Murat C."/>
            <person name="Sun H."/>
            <person name="Tunlid A."/>
            <person name="Henrissat B."/>
            <person name="Grigoriev I.V."/>
            <person name="Hibbett D.S."/>
            <person name="Martin F."/>
            <person name="Nordberg H.P."/>
            <person name="Cantor M.N."/>
            <person name="Hua S.X."/>
        </authorList>
    </citation>
    <scope>NUCLEOTIDE SEQUENCE [LARGE SCALE GENOMIC DNA]</scope>
    <source>
        <strain evidence="2 3">F 1598</strain>
    </source>
</reference>
<feature type="compositionally biased region" description="Low complexity" evidence="1">
    <location>
        <begin position="55"/>
        <end position="69"/>
    </location>
</feature>
<dbReference type="AlphaFoldDB" id="A0A0C3B3Q0"/>
<protein>
    <recommendedName>
        <fullName evidence="4">TFIIS N-terminal domain-containing protein</fullName>
    </recommendedName>
</protein>
<keyword evidence="3" id="KW-1185">Reference proteome</keyword>
<feature type="compositionally biased region" description="Polar residues" evidence="1">
    <location>
        <begin position="40"/>
        <end position="49"/>
    </location>
</feature>
<proteinExistence type="predicted"/>
<evidence type="ECO:0008006" key="4">
    <source>
        <dbReference type="Google" id="ProtNLM"/>
    </source>
</evidence>
<dbReference type="Proteomes" id="UP000054166">
    <property type="component" value="Unassembled WGS sequence"/>
</dbReference>
<evidence type="ECO:0000313" key="2">
    <source>
        <dbReference type="EMBL" id="KIM71922.1"/>
    </source>
</evidence>
<sequence length="222" mass="24918">MDSISIPRDIALGLLSDPERYLPVAELSPKPLAQPHDDVSQAQLRTHTPTLGLESTSSSSKNPSKQSTSLVTKKKKAKHNDTLEGDEEAIRVRTWRHKLQKAFLSKGMPMPDDMHELNTLLTCIEQYDNMTIQYLLSSRILKVMRHITLLDEEKMPRNAEYNFLGRAQVLVDKWRNIMHPDQPKDAVEEKTENGDGTAVDMTAVEVGVGGSWVVVNGDALFE</sequence>
<dbReference type="InParanoid" id="A0A0C3B3Q0"/>
<dbReference type="EMBL" id="KN833188">
    <property type="protein sequence ID" value="KIM71922.1"/>
    <property type="molecule type" value="Genomic_DNA"/>
</dbReference>
<dbReference type="STRING" id="765440.A0A0C3B3Q0"/>
<reference evidence="3" key="2">
    <citation type="submission" date="2015-01" db="EMBL/GenBank/DDBJ databases">
        <title>Evolutionary Origins and Diversification of the Mycorrhizal Mutualists.</title>
        <authorList>
            <consortium name="DOE Joint Genome Institute"/>
            <consortium name="Mycorrhizal Genomics Consortium"/>
            <person name="Kohler A."/>
            <person name="Kuo A."/>
            <person name="Nagy L.G."/>
            <person name="Floudas D."/>
            <person name="Copeland A."/>
            <person name="Barry K.W."/>
            <person name="Cichocki N."/>
            <person name="Veneault-Fourrey C."/>
            <person name="LaButti K."/>
            <person name="Lindquist E.A."/>
            <person name="Lipzen A."/>
            <person name="Lundell T."/>
            <person name="Morin E."/>
            <person name="Murat C."/>
            <person name="Riley R."/>
            <person name="Ohm R."/>
            <person name="Sun H."/>
            <person name="Tunlid A."/>
            <person name="Henrissat B."/>
            <person name="Grigoriev I.V."/>
            <person name="Hibbett D.S."/>
            <person name="Martin F."/>
        </authorList>
    </citation>
    <scope>NUCLEOTIDE SEQUENCE [LARGE SCALE GENOMIC DNA]</scope>
    <source>
        <strain evidence="3">F 1598</strain>
    </source>
</reference>
<dbReference type="OrthoDB" id="62853at2759"/>
<feature type="region of interest" description="Disordered" evidence="1">
    <location>
        <begin position="26"/>
        <end position="85"/>
    </location>
</feature>
<evidence type="ECO:0000313" key="3">
    <source>
        <dbReference type="Proteomes" id="UP000054166"/>
    </source>
</evidence>
<accession>A0A0C3B3Q0</accession>
<dbReference type="HOGENOM" id="CLU_1245799_0_0_1"/>
<name>A0A0C3B3Q0_PILCF</name>
<gene>
    <name evidence="2" type="ORF">PILCRDRAFT_830073</name>
</gene>